<feature type="region of interest" description="Disordered" evidence="1">
    <location>
        <begin position="279"/>
        <end position="301"/>
    </location>
</feature>
<dbReference type="AlphaFoldDB" id="A0A7R9BXJ8"/>
<accession>A0A7R9BXJ8</accession>
<proteinExistence type="predicted"/>
<name>A0A7R9BXJ8_9CRUS</name>
<feature type="domain" description="FOXO protein transactivation" evidence="2">
    <location>
        <begin position="180"/>
        <end position="215"/>
    </location>
</feature>
<gene>
    <name evidence="3" type="ORF">NMOB1V02_LOCUS9451</name>
</gene>
<evidence type="ECO:0000313" key="4">
    <source>
        <dbReference type="Proteomes" id="UP000678499"/>
    </source>
</evidence>
<dbReference type="EMBL" id="OA885241">
    <property type="protein sequence ID" value="CAD7281815.1"/>
    <property type="molecule type" value="Genomic_DNA"/>
</dbReference>
<dbReference type="InterPro" id="IPR032067">
    <property type="entry name" value="FOXO-TAD"/>
</dbReference>
<evidence type="ECO:0000256" key="1">
    <source>
        <dbReference type="SAM" id="MobiDB-lite"/>
    </source>
</evidence>
<dbReference type="OrthoDB" id="5954824at2759"/>
<sequence>MDPSVDALRVVLPDLACLADPITLSPPQPSSSVSPSQPSSTSQDACASPPSSSSGTTNTSTSASTSVVSRLPFLYSSMDAPQPPASTMMGQTLSPPQPSSSVSPSQPSSTSQDACASPPSSSSGTTNTSTSASTSVVSRLPFLYSSMDAPQPPASTMMGQVMGALFQPPPPANGATSAQDMDLNVDFSGQQLDCNVDEVISQELSMDGNLDFSFAASQGGNNGGASNGFPVQLVHQQSVMVPVNGHQYHIVDQDSEHHHLHHHHHHLHHQFPHTVQHFPTSPQTSAAPHHIAPSVSRSWVR</sequence>
<protein>
    <recommendedName>
        <fullName evidence="2">FOXO protein transactivation domain-containing protein</fullName>
    </recommendedName>
</protein>
<evidence type="ECO:0000313" key="3">
    <source>
        <dbReference type="EMBL" id="CAD7281815.1"/>
    </source>
</evidence>
<reference evidence="3" key="1">
    <citation type="submission" date="2020-11" db="EMBL/GenBank/DDBJ databases">
        <authorList>
            <person name="Tran Van P."/>
        </authorList>
    </citation>
    <scope>NUCLEOTIDE SEQUENCE</scope>
</reference>
<feature type="compositionally biased region" description="Low complexity" evidence="1">
    <location>
        <begin position="99"/>
        <end position="132"/>
    </location>
</feature>
<keyword evidence="4" id="KW-1185">Reference proteome</keyword>
<dbReference type="Proteomes" id="UP000678499">
    <property type="component" value="Unassembled WGS sequence"/>
</dbReference>
<evidence type="ECO:0000259" key="2">
    <source>
        <dbReference type="Pfam" id="PF16676"/>
    </source>
</evidence>
<feature type="region of interest" description="Disordered" evidence="1">
    <location>
        <begin position="20"/>
        <end position="132"/>
    </location>
</feature>
<organism evidence="3">
    <name type="scientific">Notodromas monacha</name>
    <dbReference type="NCBI Taxonomy" id="399045"/>
    <lineage>
        <taxon>Eukaryota</taxon>
        <taxon>Metazoa</taxon>
        <taxon>Ecdysozoa</taxon>
        <taxon>Arthropoda</taxon>
        <taxon>Crustacea</taxon>
        <taxon>Oligostraca</taxon>
        <taxon>Ostracoda</taxon>
        <taxon>Podocopa</taxon>
        <taxon>Podocopida</taxon>
        <taxon>Cypridocopina</taxon>
        <taxon>Cypridoidea</taxon>
        <taxon>Cyprididae</taxon>
        <taxon>Notodromas</taxon>
    </lineage>
</organism>
<feature type="compositionally biased region" description="Low complexity" evidence="1">
    <location>
        <begin position="30"/>
        <end position="69"/>
    </location>
</feature>
<dbReference type="Pfam" id="PF16676">
    <property type="entry name" value="FOXO-TAD"/>
    <property type="match status" value="1"/>
</dbReference>
<dbReference type="EMBL" id="CAJPEX010003204">
    <property type="protein sequence ID" value="CAG0921967.1"/>
    <property type="molecule type" value="Genomic_DNA"/>
</dbReference>